<reference evidence="2" key="3">
    <citation type="submission" date="2024-03" db="EMBL/GenBank/DDBJ databases">
        <title>The Genome Sequence of Enterococcus sp. DIV0242b.</title>
        <authorList>
            <consortium name="The Broad Institute Genomics Platform"/>
            <consortium name="The Broad Institute Microbial Omics Core"/>
            <consortium name="The Broad Institute Genomic Center for Infectious Diseases"/>
            <person name="Earl A."/>
            <person name="Manson A."/>
            <person name="Gilmore M."/>
            <person name="Schwartman J."/>
            <person name="Shea T."/>
            <person name="Abouelleil A."/>
            <person name="Cao P."/>
            <person name="Chapman S."/>
            <person name="Cusick C."/>
            <person name="Young S."/>
            <person name="Neafsey D."/>
            <person name="Nusbaum C."/>
            <person name="Birren B."/>
        </authorList>
    </citation>
    <scope>NUCLEOTIDE SEQUENCE</scope>
    <source>
        <strain evidence="2">9E7_DIV0242</strain>
    </source>
</reference>
<dbReference type="Proteomes" id="UP000195141">
    <property type="component" value="Chromosome"/>
</dbReference>
<proteinExistence type="predicted"/>
<gene>
    <name evidence="1" type="ORF">A5888_001705</name>
    <name evidence="2" type="ORF">A5888_002942</name>
</gene>
<dbReference type="EMBL" id="CP147247">
    <property type="protein sequence ID" value="WYJ91174.1"/>
    <property type="molecule type" value="Genomic_DNA"/>
</dbReference>
<dbReference type="AlphaFoldDB" id="A0A242K928"/>
<protein>
    <submittedName>
        <fullName evidence="1">Uncharacterized protein</fullName>
    </submittedName>
</protein>
<name>A0A242K928_9ENTE</name>
<sequence length="97" mass="11158">MKAYEAMKLIDEYGAHKTLQSVFESFGREFECPQCKGTGFYQKKVIVPYPSGLPDSGWVPDTIEYKRTECNLCGGHGWSDHEYKPKMVQEGWEEIKS</sequence>
<evidence type="ECO:0000313" key="3">
    <source>
        <dbReference type="Proteomes" id="UP000195141"/>
    </source>
</evidence>
<evidence type="ECO:0000313" key="1">
    <source>
        <dbReference type="EMBL" id="OTP17567.1"/>
    </source>
</evidence>
<reference evidence="1" key="1">
    <citation type="submission" date="2017-05" db="EMBL/GenBank/DDBJ databases">
        <title>The Genome Sequence of Enterococcus sp. 9E7_DIV0242.</title>
        <authorList>
            <consortium name="The Broad Institute Genomics Platform"/>
            <consortium name="The Broad Institute Genomic Center for Infectious Diseases"/>
            <person name="Earl A."/>
            <person name="Manson A."/>
            <person name="Schwartman J."/>
            <person name="Gilmore M."/>
            <person name="Abouelleil A."/>
            <person name="Cao P."/>
            <person name="Chapman S."/>
            <person name="Cusick C."/>
            <person name="Shea T."/>
            <person name="Young S."/>
            <person name="Neafsey D."/>
            <person name="Nusbaum C."/>
            <person name="Birren B."/>
        </authorList>
    </citation>
    <scope>NUCLEOTIDE SEQUENCE [LARGE SCALE GENOMIC DNA]</scope>
    <source>
        <strain evidence="1">9E7_DIV0242</strain>
    </source>
</reference>
<dbReference type="OrthoDB" id="2185623at2"/>
<organism evidence="1">
    <name type="scientific">Candidatus Enterococcus clewellii</name>
    <dbReference type="NCBI Taxonomy" id="1834193"/>
    <lineage>
        <taxon>Bacteria</taxon>
        <taxon>Bacillati</taxon>
        <taxon>Bacillota</taxon>
        <taxon>Bacilli</taxon>
        <taxon>Lactobacillales</taxon>
        <taxon>Enterococcaceae</taxon>
        <taxon>Enterococcus</taxon>
    </lineage>
</organism>
<evidence type="ECO:0000313" key="2">
    <source>
        <dbReference type="EMBL" id="WYJ91174.1"/>
    </source>
</evidence>
<dbReference type="RefSeq" id="WP_086348766.1">
    <property type="nucleotide sequence ID" value="NZ_CP147247.1"/>
</dbReference>
<keyword evidence="3" id="KW-1185">Reference proteome</keyword>
<dbReference type="EMBL" id="NGMM01000002">
    <property type="protein sequence ID" value="OTP17567.1"/>
    <property type="molecule type" value="Genomic_DNA"/>
</dbReference>
<reference evidence="2" key="2">
    <citation type="submission" date="2017-05" db="EMBL/GenBank/DDBJ databases">
        <authorList>
            <consortium name="The Broad Institute Genomics Platform"/>
            <consortium name="The Broad Institute Genomic Center for Infectious Diseases"/>
            <person name="Earl A."/>
            <person name="Manson A."/>
            <person name="Schwartman J."/>
            <person name="Gilmore M."/>
            <person name="Abouelleil A."/>
            <person name="Cao P."/>
            <person name="Chapman S."/>
            <person name="Cusick C."/>
            <person name="Shea T."/>
            <person name="Young S."/>
            <person name="Neafsey D."/>
            <person name="Nusbaum C."/>
            <person name="Birren B."/>
        </authorList>
    </citation>
    <scope>NUCLEOTIDE SEQUENCE</scope>
    <source>
        <strain evidence="2">9E7_DIV0242</strain>
    </source>
</reference>
<accession>A0A242K928</accession>